<comment type="catalytic activity">
    <reaction evidence="1">
        <text>[protein]-peptidylproline (omega=180) = [protein]-peptidylproline (omega=0)</text>
        <dbReference type="Rhea" id="RHEA:16237"/>
        <dbReference type="Rhea" id="RHEA-COMP:10747"/>
        <dbReference type="Rhea" id="RHEA-COMP:10748"/>
        <dbReference type="ChEBI" id="CHEBI:83833"/>
        <dbReference type="ChEBI" id="CHEBI:83834"/>
        <dbReference type="EC" id="5.2.1.8"/>
    </reaction>
</comment>
<dbReference type="InterPro" id="IPR050245">
    <property type="entry name" value="PrsA_foldase"/>
</dbReference>
<gene>
    <name evidence="10" type="ORF">D7S86_14025</name>
</gene>
<evidence type="ECO:0000256" key="2">
    <source>
        <dbReference type="ARBA" id="ARBA00007656"/>
    </source>
</evidence>
<evidence type="ECO:0000256" key="5">
    <source>
        <dbReference type="ARBA" id="ARBA00023110"/>
    </source>
</evidence>
<evidence type="ECO:0000256" key="3">
    <source>
        <dbReference type="ARBA" id="ARBA00013194"/>
    </source>
</evidence>
<keyword evidence="4 8" id="KW-0732">Signal</keyword>
<evidence type="ECO:0000256" key="4">
    <source>
        <dbReference type="ARBA" id="ARBA00022729"/>
    </source>
</evidence>
<dbReference type="Pfam" id="PF13145">
    <property type="entry name" value="Rotamase_2"/>
    <property type="match status" value="1"/>
</dbReference>
<evidence type="ECO:0000313" key="10">
    <source>
        <dbReference type="EMBL" id="RKP54750.1"/>
    </source>
</evidence>
<dbReference type="Proteomes" id="UP000270342">
    <property type="component" value="Unassembled WGS sequence"/>
</dbReference>
<protein>
    <recommendedName>
        <fullName evidence="3">peptidylprolyl isomerase</fullName>
        <ecNumber evidence="3">5.2.1.8</ecNumber>
    </recommendedName>
</protein>
<feature type="chain" id="PRO_5019808530" description="peptidylprolyl isomerase" evidence="8">
    <location>
        <begin position="28"/>
        <end position="264"/>
    </location>
</feature>
<comment type="caution">
    <text evidence="10">The sequence shown here is derived from an EMBL/GenBank/DDBJ whole genome shotgun (WGS) entry which is preliminary data.</text>
</comment>
<name>A0A494XW03_9BURK</name>
<dbReference type="InterPro" id="IPR027304">
    <property type="entry name" value="Trigger_fact/SurA_dom_sf"/>
</dbReference>
<keyword evidence="5 7" id="KW-0697">Rotamase</keyword>
<evidence type="ECO:0000256" key="8">
    <source>
        <dbReference type="SAM" id="SignalP"/>
    </source>
</evidence>
<feature type="domain" description="PpiC" evidence="9">
    <location>
        <begin position="134"/>
        <end position="225"/>
    </location>
</feature>
<organism evidence="10 11">
    <name type="scientific">Pararobbsia silviterrae</name>
    <dbReference type="NCBI Taxonomy" id="1792498"/>
    <lineage>
        <taxon>Bacteria</taxon>
        <taxon>Pseudomonadati</taxon>
        <taxon>Pseudomonadota</taxon>
        <taxon>Betaproteobacteria</taxon>
        <taxon>Burkholderiales</taxon>
        <taxon>Burkholderiaceae</taxon>
        <taxon>Pararobbsia</taxon>
    </lineage>
</organism>
<feature type="signal peptide" evidence="8">
    <location>
        <begin position="1"/>
        <end position="27"/>
    </location>
</feature>
<dbReference type="GO" id="GO:0003755">
    <property type="term" value="F:peptidyl-prolyl cis-trans isomerase activity"/>
    <property type="evidence" value="ECO:0007669"/>
    <property type="project" value="UniProtKB-KW"/>
</dbReference>
<dbReference type="OrthoDB" id="14196at2"/>
<evidence type="ECO:0000259" key="9">
    <source>
        <dbReference type="PROSITE" id="PS50198"/>
    </source>
</evidence>
<dbReference type="AlphaFoldDB" id="A0A494XW03"/>
<proteinExistence type="inferred from homology"/>
<evidence type="ECO:0000256" key="1">
    <source>
        <dbReference type="ARBA" id="ARBA00000971"/>
    </source>
</evidence>
<evidence type="ECO:0000256" key="7">
    <source>
        <dbReference type="PROSITE-ProRule" id="PRU00278"/>
    </source>
</evidence>
<keyword evidence="11" id="KW-1185">Reference proteome</keyword>
<accession>A0A494XW03</accession>
<dbReference type="RefSeq" id="WP_121087425.1">
    <property type="nucleotide sequence ID" value="NZ_RBZU01000005.1"/>
</dbReference>
<dbReference type="SUPFAM" id="SSF109998">
    <property type="entry name" value="Triger factor/SurA peptide-binding domain-like"/>
    <property type="match status" value="1"/>
</dbReference>
<sequence>MSFKNVRLWIGTAAVVIAAGAATSAFAQNIAVVNGKAIPKERVDALVAELVRQGQTDSPQLQAAVREELVNREVMMQEAEKRGIPNDPSVKAQMALASQSVAIRALIQDFVKNNAPTDAELKAKYDEAIKQVQGKEYHLHHILVDNEQQAKDIIAKLKAGGSFEDLAKQYSKDTGSAEHGGDLDWANLQSYVPEFGDAAQKLQKGQITDTPVHSQFGWHVIRLDDVRDVKVPSFDEVKTQLAQQVQQERLQQWEQSLRAKAKIQ</sequence>
<evidence type="ECO:0000313" key="11">
    <source>
        <dbReference type="Proteomes" id="UP000270342"/>
    </source>
</evidence>
<dbReference type="EC" id="5.2.1.8" evidence="3"/>
<dbReference type="SUPFAM" id="SSF54534">
    <property type="entry name" value="FKBP-like"/>
    <property type="match status" value="1"/>
</dbReference>
<dbReference type="PROSITE" id="PS50198">
    <property type="entry name" value="PPIC_PPIASE_2"/>
    <property type="match status" value="1"/>
</dbReference>
<dbReference type="PANTHER" id="PTHR47245:SF1">
    <property type="entry name" value="FOLDASE PROTEIN PRSA"/>
    <property type="match status" value="1"/>
</dbReference>
<dbReference type="PANTHER" id="PTHR47245">
    <property type="entry name" value="PEPTIDYLPROLYL ISOMERASE"/>
    <property type="match status" value="1"/>
</dbReference>
<dbReference type="EMBL" id="RBZU01000005">
    <property type="protein sequence ID" value="RKP54750.1"/>
    <property type="molecule type" value="Genomic_DNA"/>
</dbReference>
<dbReference type="InterPro" id="IPR000297">
    <property type="entry name" value="PPIase_PpiC"/>
</dbReference>
<evidence type="ECO:0000256" key="6">
    <source>
        <dbReference type="ARBA" id="ARBA00023235"/>
    </source>
</evidence>
<dbReference type="InterPro" id="IPR046357">
    <property type="entry name" value="PPIase_dom_sf"/>
</dbReference>
<keyword evidence="6 7" id="KW-0413">Isomerase</keyword>
<comment type="similarity">
    <text evidence="2">Belongs to the PpiC/parvulin rotamase family.</text>
</comment>
<reference evidence="10 11" key="1">
    <citation type="submission" date="2018-10" db="EMBL/GenBank/DDBJ databases">
        <title>Robbsia sp. DHC34, isolated from soil.</title>
        <authorList>
            <person name="Gao Z.-H."/>
            <person name="Qiu L.-H."/>
        </authorList>
    </citation>
    <scope>NUCLEOTIDE SEQUENCE [LARGE SCALE GENOMIC DNA]</scope>
    <source>
        <strain evidence="10 11">DHC34</strain>
    </source>
</reference>
<dbReference type="Gene3D" id="1.10.8.1040">
    <property type="match status" value="1"/>
</dbReference>
<dbReference type="Gene3D" id="3.10.50.40">
    <property type="match status" value="1"/>
</dbReference>